<dbReference type="EMBL" id="LLXJ01007899">
    <property type="protein sequence ID" value="PKB93496.1"/>
    <property type="molecule type" value="Genomic_DNA"/>
</dbReference>
<dbReference type="AlphaFoldDB" id="A0A2N0NFY0"/>
<dbReference type="Proteomes" id="UP000232722">
    <property type="component" value="Unassembled WGS sequence"/>
</dbReference>
<name>A0A2N0NFY0_9GLOM</name>
<evidence type="ECO:0000313" key="2">
    <source>
        <dbReference type="Proteomes" id="UP000232722"/>
    </source>
</evidence>
<reference evidence="1 2" key="1">
    <citation type="submission" date="2016-04" db="EMBL/GenBank/DDBJ databases">
        <title>Genome analyses suggest a sexual origin of heterokaryosis in a supposedly ancient asexual fungus.</title>
        <authorList>
            <person name="Ropars J."/>
            <person name="Sedzielewska K."/>
            <person name="Noel J."/>
            <person name="Charron P."/>
            <person name="Farinelli L."/>
            <person name="Marton T."/>
            <person name="Kruger M."/>
            <person name="Pelin A."/>
            <person name="Brachmann A."/>
            <person name="Corradi N."/>
        </authorList>
    </citation>
    <scope>NUCLEOTIDE SEQUENCE [LARGE SCALE GENOMIC DNA]</scope>
    <source>
        <strain evidence="1 2">A5</strain>
    </source>
</reference>
<comment type="caution">
    <text evidence="1">The sequence shown here is derived from an EMBL/GenBank/DDBJ whole genome shotgun (WGS) entry which is preliminary data.</text>
</comment>
<organism evidence="1 2">
    <name type="scientific">Rhizophagus irregularis</name>
    <dbReference type="NCBI Taxonomy" id="588596"/>
    <lineage>
        <taxon>Eukaryota</taxon>
        <taxon>Fungi</taxon>
        <taxon>Fungi incertae sedis</taxon>
        <taxon>Mucoromycota</taxon>
        <taxon>Glomeromycotina</taxon>
        <taxon>Glomeromycetes</taxon>
        <taxon>Glomerales</taxon>
        <taxon>Glomeraceae</taxon>
        <taxon>Rhizophagus</taxon>
    </lineage>
</organism>
<sequence length="51" mass="6192">MEPSVPLAKFVKNPLYQEIRYIEILFLSKDIFFSSEIKQKDDQQSKEFFFE</sequence>
<protein>
    <submittedName>
        <fullName evidence="1">Uncharacterized protein</fullName>
    </submittedName>
</protein>
<proteinExistence type="predicted"/>
<evidence type="ECO:0000313" key="1">
    <source>
        <dbReference type="EMBL" id="PKB93496.1"/>
    </source>
</evidence>
<gene>
    <name evidence="1" type="ORF">RhiirA5_441123</name>
</gene>
<accession>A0A2N0NFY0</accession>
<reference evidence="1 2" key="2">
    <citation type="submission" date="2017-09" db="EMBL/GenBank/DDBJ databases">
        <title>Extensive intraspecific genome diversity in a model arbuscular mycorrhizal fungus.</title>
        <authorList>
            <person name="Chen E.C."/>
            <person name="Morin E."/>
            <person name="Beaudet D."/>
            <person name="Noel J."/>
            <person name="Ndikumana S."/>
            <person name="Charron P."/>
            <person name="St-Onge C."/>
            <person name="Giorgi J."/>
            <person name="Grigoriev I.V."/>
            <person name="Roux C."/>
            <person name="Martin F.M."/>
            <person name="Corradi N."/>
        </authorList>
    </citation>
    <scope>NUCLEOTIDE SEQUENCE [LARGE SCALE GENOMIC DNA]</scope>
    <source>
        <strain evidence="1 2">A5</strain>
    </source>
</reference>